<accession>A0A6J5NQG2</accession>
<reference evidence="1" key="1">
    <citation type="submission" date="2020-04" db="EMBL/GenBank/DDBJ databases">
        <authorList>
            <person name="Chiriac C."/>
            <person name="Salcher M."/>
            <person name="Ghai R."/>
            <person name="Kavagutti S V."/>
        </authorList>
    </citation>
    <scope>NUCLEOTIDE SEQUENCE</scope>
</reference>
<evidence type="ECO:0000313" key="1">
    <source>
        <dbReference type="EMBL" id="CAB4159268.1"/>
    </source>
</evidence>
<sequence length="154" mass="17264">MMRIDEHISSAMMSRDFSKGLPFYGTKGDFSFTAGRSQFTPGISIKQTPLTDLSVKGDSGFSQLDMAISKLRMYFKPGNRIRGKVVNSLIHSENGKIAVGNLAKIEPNYSTNEIRCWIRNPKTGEMTEVYVDSIERIYESSSTKALNFSQFINS</sequence>
<gene>
    <name evidence="1" type="ORF">UFOVP699_79</name>
</gene>
<organism evidence="1">
    <name type="scientific">uncultured Caudovirales phage</name>
    <dbReference type="NCBI Taxonomy" id="2100421"/>
    <lineage>
        <taxon>Viruses</taxon>
        <taxon>Duplodnaviria</taxon>
        <taxon>Heunggongvirae</taxon>
        <taxon>Uroviricota</taxon>
        <taxon>Caudoviricetes</taxon>
        <taxon>Peduoviridae</taxon>
        <taxon>Maltschvirus</taxon>
        <taxon>Maltschvirus maltsch</taxon>
    </lineage>
</organism>
<dbReference type="EMBL" id="LR796670">
    <property type="protein sequence ID" value="CAB4159268.1"/>
    <property type="molecule type" value="Genomic_DNA"/>
</dbReference>
<name>A0A6J5NQG2_9CAUD</name>
<protein>
    <submittedName>
        <fullName evidence="1">Uncharacterized protein</fullName>
    </submittedName>
</protein>
<proteinExistence type="predicted"/>